<sequence>MNYHHQVNVVLFKCDWVDNHVQNKWVKTNKFGIITVNFKHLFNTGEKILDEPFILASQAAKVYYVSNPFDTESVSFGQPKPRDLYGADDVGNEILGAGNKMPSVGENSNAASLNEYEQQRLANVKKNKERLADLKIHEAANDLAQQCWPKKIGKKKRNESIAITDPPNLRPRPRRNYAQFGEERVLADLNPVGDFLGNNEDTHNDNQSNVAIQKRKGRGVTKKDDIFSRKPDMPKSKSY</sequence>
<dbReference type="Pfam" id="PF13952">
    <property type="entry name" value="DUF4216"/>
    <property type="match status" value="1"/>
</dbReference>
<feature type="domain" description="DUF4216" evidence="2">
    <location>
        <begin position="1"/>
        <end position="70"/>
    </location>
</feature>
<evidence type="ECO:0000313" key="3">
    <source>
        <dbReference type="EMBL" id="GJM95693.1"/>
    </source>
</evidence>
<proteinExistence type="predicted"/>
<dbReference type="InterPro" id="IPR025312">
    <property type="entry name" value="DUF4216"/>
</dbReference>
<evidence type="ECO:0000313" key="4">
    <source>
        <dbReference type="Proteomes" id="UP001054889"/>
    </source>
</evidence>
<gene>
    <name evidence="3" type="primary">ga12467</name>
    <name evidence="3" type="ORF">PR202_ga12467</name>
</gene>
<evidence type="ECO:0000256" key="1">
    <source>
        <dbReference type="SAM" id="MobiDB-lite"/>
    </source>
</evidence>
<dbReference type="Proteomes" id="UP001054889">
    <property type="component" value="Unassembled WGS sequence"/>
</dbReference>
<feature type="region of interest" description="Disordered" evidence="1">
    <location>
        <begin position="155"/>
        <end position="174"/>
    </location>
</feature>
<accession>A0AAV5CBU1</accession>
<reference evidence="3" key="1">
    <citation type="journal article" date="2018" name="DNA Res.">
        <title>Multiple hybrid de novo genome assembly of finger millet, an orphan allotetraploid crop.</title>
        <authorList>
            <person name="Hatakeyama M."/>
            <person name="Aluri S."/>
            <person name="Balachadran M.T."/>
            <person name="Sivarajan S.R."/>
            <person name="Patrignani A."/>
            <person name="Gruter S."/>
            <person name="Poveda L."/>
            <person name="Shimizu-Inatsugi R."/>
            <person name="Baeten J."/>
            <person name="Francoijs K.J."/>
            <person name="Nataraja K.N."/>
            <person name="Reddy Y.A.N."/>
            <person name="Phadnis S."/>
            <person name="Ravikumar R.L."/>
            <person name="Schlapbach R."/>
            <person name="Sreeman S.M."/>
            <person name="Shimizu K.K."/>
        </authorList>
    </citation>
    <scope>NUCLEOTIDE SEQUENCE</scope>
</reference>
<reference evidence="3" key="2">
    <citation type="submission" date="2021-12" db="EMBL/GenBank/DDBJ databases">
        <title>Resequencing data analysis of finger millet.</title>
        <authorList>
            <person name="Hatakeyama M."/>
            <person name="Aluri S."/>
            <person name="Balachadran M.T."/>
            <person name="Sivarajan S.R."/>
            <person name="Poveda L."/>
            <person name="Shimizu-Inatsugi R."/>
            <person name="Schlapbach R."/>
            <person name="Sreeman S.M."/>
            <person name="Shimizu K.K."/>
        </authorList>
    </citation>
    <scope>NUCLEOTIDE SEQUENCE</scope>
</reference>
<comment type="caution">
    <text evidence="3">The sequence shown here is derived from an EMBL/GenBank/DDBJ whole genome shotgun (WGS) entry which is preliminary data.</text>
</comment>
<evidence type="ECO:0000259" key="2">
    <source>
        <dbReference type="Pfam" id="PF13952"/>
    </source>
</evidence>
<keyword evidence="4" id="KW-1185">Reference proteome</keyword>
<feature type="region of interest" description="Disordered" evidence="1">
    <location>
        <begin position="196"/>
        <end position="239"/>
    </location>
</feature>
<organism evidence="3 4">
    <name type="scientific">Eleusine coracana subsp. coracana</name>
    <dbReference type="NCBI Taxonomy" id="191504"/>
    <lineage>
        <taxon>Eukaryota</taxon>
        <taxon>Viridiplantae</taxon>
        <taxon>Streptophyta</taxon>
        <taxon>Embryophyta</taxon>
        <taxon>Tracheophyta</taxon>
        <taxon>Spermatophyta</taxon>
        <taxon>Magnoliopsida</taxon>
        <taxon>Liliopsida</taxon>
        <taxon>Poales</taxon>
        <taxon>Poaceae</taxon>
        <taxon>PACMAD clade</taxon>
        <taxon>Chloridoideae</taxon>
        <taxon>Cynodonteae</taxon>
        <taxon>Eleusininae</taxon>
        <taxon>Eleusine</taxon>
    </lineage>
</organism>
<protein>
    <recommendedName>
        <fullName evidence="2">DUF4216 domain-containing protein</fullName>
    </recommendedName>
</protein>
<feature type="compositionally biased region" description="Basic and acidic residues" evidence="1">
    <location>
        <begin position="221"/>
        <end position="239"/>
    </location>
</feature>
<dbReference type="AlphaFoldDB" id="A0AAV5CBU1"/>
<name>A0AAV5CBU1_ELECO</name>
<dbReference type="PANTHER" id="PTHR48258">
    <property type="entry name" value="DUF4218 DOMAIN-CONTAINING PROTEIN-RELATED"/>
    <property type="match status" value="1"/>
</dbReference>
<dbReference type="EMBL" id="BQKI01000005">
    <property type="protein sequence ID" value="GJM95693.1"/>
    <property type="molecule type" value="Genomic_DNA"/>
</dbReference>